<name>A0AAV5X0Z8_9BILA</name>
<gene>
    <name evidence="2" type="ORF">PFISCL1PPCAC_27877</name>
</gene>
<feature type="non-terminal residue" evidence="2">
    <location>
        <position position="1"/>
    </location>
</feature>
<organism evidence="2 3">
    <name type="scientific">Pristionchus fissidentatus</name>
    <dbReference type="NCBI Taxonomy" id="1538716"/>
    <lineage>
        <taxon>Eukaryota</taxon>
        <taxon>Metazoa</taxon>
        <taxon>Ecdysozoa</taxon>
        <taxon>Nematoda</taxon>
        <taxon>Chromadorea</taxon>
        <taxon>Rhabditida</taxon>
        <taxon>Rhabditina</taxon>
        <taxon>Diplogasteromorpha</taxon>
        <taxon>Diplogasteroidea</taxon>
        <taxon>Neodiplogasteridae</taxon>
        <taxon>Pristionchus</taxon>
    </lineage>
</organism>
<evidence type="ECO:0000256" key="1">
    <source>
        <dbReference type="SAM" id="MobiDB-lite"/>
    </source>
</evidence>
<feature type="compositionally biased region" description="Basic residues" evidence="1">
    <location>
        <begin position="42"/>
        <end position="58"/>
    </location>
</feature>
<feature type="non-terminal residue" evidence="2">
    <location>
        <position position="83"/>
    </location>
</feature>
<dbReference type="AlphaFoldDB" id="A0AAV5X0Z8"/>
<accession>A0AAV5X0Z8</accession>
<keyword evidence="3" id="KW-1185">Reference proteome</keyword>
<evidence type="ECO:0000313" key="3">
    <source>
        <dbReference type="Proteomes" id="UP001432322"/>
    </source>
</evidence>
<evidence type="ECO:0000313" key="2">
    <source>
        <dbReference type="EMBL" id="GMT36580.1"/>
    </source>
</evidence>
<protein>
    <submittedName>
        <fullName evidence="2">Uncharacterized protein</fullName>
    </submittedName>
</protein>
<feature type="region of interest" description="Disordered" evidence="1">
    <location>
        <begin position="1"/>
        <end position="83"/>
    </location>
</feature>
<dbReference type="EMBL" id="BTSY01000007">
    <property type="protein sequence ID" value="GMT36580.1"/>
    <property type="molecule type" value="Genomic_DNA"/>
</dbReference>
<dbReference type="Proteomes" id="UP001432322">
    <property type="component" value="Unassembled WGS sequence"/>
</dbReference>
<reference evidence="2" key="1">
    <citation type="submission" date="2023-10" db="EMBL/GenBank/DDBJ databases">
        <title>Genome assembly of Pristionchus species.</title>
        <authorList>
            <person name="Yoshida K."/>
            <person name="Sommer R.J."/>
        </authorList>
    </citation>
    <scope>NUCLEOTIDE SEQUENCE</scope>
    <source>
        <strain evidence="2">RS5133</strain>
    </source>
</reference>
<sequence length="83" mass="9612">RLERRRRGGGSPSSPDPYCTGNCRRITRSSPGGRRTLPRYQRCGRRRGSSRTKILTKRYTKESTKSSRNGTRSTERRKRPNSK</sequence>
<proteinExistence type="predicted"/>
<comment type="caution">
    <text evidence="2">The sequence shown here is derived from an EMBL/GenBank/DDBJ whole genome shotgun (WGS) entry which is preliminary data.</text>
</comment>